<dbReference type="RefSeq" id="WP_159421476.1">
    <property type="nucleotide sequence ID" value="NZ_JBHUNF010000004.1"/>
</dbReference>
<dbReference type="EMBL" id="JBHUNF010000004">
    <property type="protein sequence ID" value="MFD2675161.1"/>
    <property type="molecule type" value="Genomic_DNA"/>
</dbReference>
<protein>
    <submittedName>
        <fullName evidence="1">Uncharacterized protein</fullName>
    </submittedName>
</protein>
<name>A0ABW5RKE7_9MICO</name>
<accession>A0ABW5RKE7</accession>
<comment type="caution">
    <text evidence="1">The sequence shown here is derived from an EMBL/GenBank/DDBJ whole genome shotgun (WGS) entry which is preliminary data.</text>
</comment>
<evidence type="ECO:0000313" key="1">
    <source>
        <dbReference type="EMBL" id="MFD2675161.1"/>
    </source>
</evidence>
<evidence type="ECO:0000313" key="2">
    <source>
        <dbReference type="Proteomes" id="UP001597453"/>
    </source>
</evidence>
<dbReference type="Proteomes" id="UP001597453">
    <property type="component" value="Unassembled WGS sequence"/>
</dbReference>
<proteinExistence type="predicted"/>
<gene>
    <name evidence="1" type="ORF">ACFSUQ_07630</name>
</gene>
<keyword evidence="2" id="KW-1185">Reference proteome</keyword>
<reference evidence="2" key="1">
    <citation type="journal article" date="2019" name="Int. J. Syst. Evol. Microbiol.">
        <title>The Global Catalogue of Microorganisms (GCM) 10K type strain sequencing project: providing services to taxonomists for standard genome sequencing and annotation.</title>
        <authorList>
            <consortium name="The Broad Institute Genomics Platform"/>
            <consortium name="The Broad Institute Genome Sequencing Center for Infectious Disease"/>
            <person name="Wu L."/>
            <person name="Ma J."/>
        </authorList>
    </citation>
    <scope>NUCLEOTIDE SEQUENCE [LARGE SCALE GENOMIC DNA]</scope>
    <source>
        <strain evidence="2">TISTR 1511</strain>
    </source>
</reference>
<organism evidence="1 2">
    <name type="scientific">Gulosibacter bifidus</name>
    <dbReference type="NCBI Taxonomy" id="272239"/>
    <lineage>
        <taxon>Bacteria</taxon>
        <taxon>Bacillati</taxon>
        <taxon>Actinomycetota</taxon>
        <taxon>Actinomycetes</taxon>
        <taxon>Micrococcales</taxon>
        <taxon>Microbacteriaceae</taxon>
        <taxon>Gulosibacter</taxon>
    </lineage>
</organism>
<sequence>MTASRNASAQPQDLVATLKNNRMYCVTFSAYLHDPACRFADYNKQFVDSARESNADAPMLVDFRSE</sequence>